<dbReference type="InterPro" id="IPR015590">
    <property type="entry name" value="Aldehyde_DH_dom"/>
</dbReference>
<dbReference type="Pfam" id="PF00171">
    <property type="entry name" value="Aldedh"/>
    <property type="match status" value="1"/>
</dbReference>
<dbReference type="AlphaFoldDB" id="A0A9E2SCU4"/>
<dbReference type="GO" id="GO:0016620">
    <property type="term" value="F:oxidoreductase activity, acting on the aldehyde or oxo group of donors, NAD or NADP as acceptor"/>
    <property type="evidence" value="ECO:0007669"/>
    <property type="project" value="InterPro"/>
</dbReference>
<dbReference type="CDD" id="cd07129">
    <property type="entry name" value="ALDH_KGSADH"/>
    <property type="match status" value="1"/>
</dbReference>
<dbReference type="Proteomes" id="UP000812270">
    <property type="component" value="Unassembled WGS sequence"/>
</dbReference>
<evidence type="ECO:0000313" key="3">
    <source>
        <dbReference type="EMBL" id="MBV4357550.1"/>
    </source>
</evidence>
<dbReference type="EMBL" id="JAHSPG010000006">
    <property type="protein sequence ID" value="MBV4357550.1"/>
    <property type="molecule type" value="Genomic_DNA"/>
</dbReference>
<dbReference type="InterPro" id="IPR044151">
    <property type="entry name" value="ALDH_KGSADH"/>
</dbReference>
<organism evidence="3 4">
    <name type="scientific">Pinibacter aurantiacus</name>
    <dbReference type="NCBI Taxonomy" id="2851599"/>
    <lineage>
        <taxon>Bacteria</taxon>
        <taxon>Pseudomonadati</taxon>
        <taxon>Bacteroidota</taxon>
        <taxon>Chitinophagia</taxon>
        <taxon>Chitinophagales</taxon>
        <taxon>Chitinophagaceae</taxon>
        <taxon>Pinibacter</taxon>
    </lineage>
</organism>
<sequence length="499" mass="53499">MIAPSTQVDIAEVMERSGKAFADYKKLSPQKRADFLLAIAAHIEDAREELILLAQEETNLPQGRLNNEITRTTTQLKMFASLLQEGSWVEATIDTDIDGSVPAKPDTRKILLPTGPVIVFGASNFPFAFSTAGGDTASALAAGCPVVVKGHSAHAQTSLRVFKAIEAAIAQVQVPAYTVQHVMGPGSAVGKQLVMHPAAKGVGFTGSYNGGTALVEYARQRSIPIPVFAEMSSINPVVFYPDTLAKNATNLATTFAASITLGMGQFCTNPGLLIGIEGSAFEGFLELLAAAIKEVLPQKMLHTSIHTAYETGLKKILSLEGIRELGRSCKEAAVLEGTPVVAMVQAKDFLANEHFTEEVFGPFSLAVSCRDKEELQQVLKSLKGQLTSTIVATPEDIRAFEDVIELQHNLAGRIILNNAPTGVEVCASMVHGGPFPATTDERFTSVGTSAIKRWVRPVCFQNFLDEMLPAALQNSNPLGILRLVNNQYTRDAIVKVPSP</sequence>
<name>A0A9E2SCU4_9BACT</name>
<dbReference type="InterPro" id="IPR050740">
    <property type="entry name" value="Aldehyde_DH_Superfamily"/>
</dbReference>
<dbReference type="PANTHER" id="PTHR43353:SF3">
    <property type="entry name" value="ALDEHYDE DEHYDROGENASE-RELATED"/>
    <property type="match status" value="1"/>
</dbReference>
<feature type="domain" description="Aldehyde dehydrogenase" evidence="2">
    <location>
        <begin position="4"/>
        <end position="424"/>
    </location>
</feature>
<evidence type="ECO:0000256" key="1">
    <source>
        <dbReference type="ARBA" id="ARBA00023002"/>
    </source>
</evidence>
<keyword evidence="4" id="KW-1185">Reference proteome</keyword>
<reference evidence="3" key="1">
    <citation type="submission" date="2021-06" db="EMBL/GenBank/DDBJ databases">
        <authorList>
            <person name="Huq M.A."/>
        </authorList>
    </citation>
    <scope>NUCLEOTIDE SEQUENCE</scope>
    <source>
        <strain evidence="3">MAH-26</strain>
    </source>
</reference>
<accession>A0A9E2SCU4</accession>
<keyword evidence="1" id="KW-0560">Oxidoreductase</keyword>
<gene>
    <name evidence="3" type="ORF">KTO63_10355</name>
</gene>
<dbReference type="PANTHER" id="PTHR43353">
    <property type="entry name" value="SUCCINATE-SEMIALDEHYDE DEHYDROGENASE, MITOCHONDRIAL"/>
    <property type="match status" value="1"/>
</dbReference>
<comment type="caution">
    <text evidence="3">The sequence shown here is derived from an EMBL/GenBank/DDBJ whole genome shotgun (WGS) entry which is preliminary data.</text>
</comment>
<protein>
    <submittedName>
        <fullName evidence="3">Aldehyde dehydrogenase (NADP(+))</fullName>
    </submittedName>
</protein>
<evidence type="ECO:0000313" key="4">
    <source>
        <dbReference type="Proteomes" id="UP000812270"/>
    </source>
</evidence>
<evidence type="ECO:0000259" key="2">
    <source>
        <dbReference type="Pfam" id="PF00171"/>
    </source>
</evidence>
<proteinExistence type="predicted"/>